<dbReference type="Proteomes" id="UP000185161">
    <property type="component" value="Chromosome"/>
</dbReference>
<evidence type="ECO:0000313" key="5">
    <source>
        <dbReference type="Proteomes" id="UP000185161"/>
    </source>
</evidence>
<evidence type="ECO:0000313" key="4">
    <source>
        <dbReference type="EMBL" id="RSV07946.1"/>
    </source>
</evidence>
<dbReference type="STRING" id="93064.BRX40_05835"/>
<keyword evidence="1" id="KW-0233">DNA recombination</keyword>
<dbReference type="OrthoDB" id="8201432at2"/>
<evidence type="ECO:0000313" key="6">
    <source>
        <dbReference type="Proteomes" id="UP000286681"/>
    </source>
</evidence>
<dbReference type="AlphaFoldDB" id="A0A1L6J7S3"/>
<feature type="domain" description="Tyr recombinase" evidence="2">
    <location>
        <begin position="175"/>
        <end position="370"/>
    </location>
</feature>
<evidence type="ECO:0000256" key="1">
    <source>
        <dbReference type="ARBA" id="ARBA00023172"/>
    </source>
</evidence>
<proteinExistence type="predicted"/>
<dbReference type="PROSITE" id="PS51898">
    <property type="entry name" value="TYR_RECOMBINASE"/>
    <property type="match status" value="1"/>
</dbReference>
<evidence type="ECO:0000259" key="2">
    <source>
        <dbReference type="PROSITE" id="PS51898"/>
    </source>
</evidence>
<dbReference type="GO" id="GO:0015074">
    <property type="term" value="P:DNA integration"/>
    <property type="evidence" value="ECO:0007669"/>
    <property type="project" value="InterPro"/>
</dbReference>
<evidence type="ECO:0000313" key="3">
    <source>
        <dbReference type="EMBL" id="APR52021.1"/>
    </source>
</evidence>
<dbReference type="Gene3D" id="1.10.443.10">
    <property type="entry name" value="Intergrase catalytic core"/>
    <property type="match status" value="1"/>
</dbReference>
<reference evidence="5" key="2">
    <citation type="submission" date="2016-12" db="EMBL/GenBank/DDBJ databases">
        <title>Whole genome sequencing of Sphingomonas sp. ABOJV.</title>
        <authorList>
            <person name="Conlan S."/>
            <person name="Thomas P.J."/>
            <person name="Mullikin J."/>
            <person name="Palmore T.N."/>
            <person name="Frank K.M."/>
            <person name="Segre J.A."/>
        </authorList>
    </citation>
    <scope>NUCLEOTIDE SEQUENCE [LARGE SCALE GENOMIC DNA]</scope>
    <source>
        <strain evidence="5">ABOJV</strain>
    </source>
</reference>
<dbReference type="EMBL" id="CP018820">
    <property type="protein sequence ID" value="APR52021.1"/>
    <property type="molecule type" value="Genomic_DNA"/>
</dbReference>
<dbReference type="GeneID" id="44132072"/>
<dbReference type="RefSeq" id="WP_075150992.1">
    <property type="nucleotide sequence ID" value="NZ_CP018820.1"/>
</dbReference>
<dbReference type="InterPro" id="IPR013762">
    <property type="entry name" value="Integrase-like_cat_sf"/>
</dbReference>
<gene>
    <name evidence="3" type="ORF">BRX40_05835</name>
    <name evidence="4" type="ORF">CA257_00180</name>
</gene>
<dbReference type="GO" id="GO:0003677">
    <property type="term" value="F:DNA binding"/>
    <property type="evidence" value="ECO:0007669"/>
    <property type="project" value="InterPro"/>
</dbReference>
<name>A0A1L6J7S3_9SPHN</name>
<dbReference type="GO" id="GO:0006310">
    <property type="term" value="P:DNA recombination"/>
    <property type="evidence" value="ECO:0007669"/>
    <property type="project" value="UniProtKB-KW"/>
</dbReference>
<keyword evidence="5" id="KW-1185">Reference proteome</keyword>
<reference evidence="4 6" key="3">
    <citation type="submission" date="2018-07" db="EMBL/GenBank/DDBJ databases">
        <title>Genomic and Epidemiologic Investigation of an Indolent Hospital Outbreak.</title>
        <authorList>
            <person name="Johnson R.C."/>
            <person name="Deming C."/>
            <person name="Conlan S."/>
            <person name="Zellmer C.J."/>
            <person name="Michelin A.V."/>
            <person name="Lee-Lin S."/>
            <person name="Thomas P.J."/>
            <person name="Park M."/>
            <person name="Weingarten R.A."/>
            <person name="Less J."/>
            <person name="Dekker J.P."/>
            <person name="Frank K.M."/>
            <person name="Musser K.A."/>
            <person name="Mcquiston J.R."/>
            <person name="Henderson D.K."/>
            <person name="Lau A.F."/>
            <person name="Palmore T.N."/>
            <person name="Segre J.A."/>
        </authorList>
    </citation>
    <scope>NUCLEOTIDE SEQUENCE [LARGE SCALE GENOMIC DNA]</scope>
    <source>
        <strain evidence="4 6">SK-NIH.Env10_0317</strain>
    </source>
</reference>
<protein>
    <recommendedName>
        <fullName evidence="2">Tyr recombinase domain-containing protein</fullName>
    </recommendedName>
</protein>
<reference evidence="3" key="1">
    <citation type="submission" date="2016-12" db="EMBL/GenBank/DDBJ databases">
        <title>Whole genome sequencing of Sphingomonas koreensis.</title>
        <authorList>
            <person name="Conlan S."/>
            <person name="Thomas P.J."/>
            <person name="Mullikin J."/>
            <person name="Palmore T.N."/>
            <person name="Frank K.M."/>
            <person name="Segre J.A."/>
        </authorList>
    </citation>
    <scope>NUCLEOTIDE SEQUENCE</scope>
    <source>
        <strain evidence="3">ABOJV</strain>
    </source>
</reference>
<dbReference type="InterPro" id="IPR002104">
    <property type="entry name" value="Integrase_catalytic"/>
</dbReference>
<accession>A0A1L6J7S3</accession>
<sequence length="384" mass="43110">MSVQFIKSARPGKPVTWYIYAFRGGPVIRKVTQPRKPTLTKADHEAIAAALKDDRAIPSNTFRHTIRKCCPVNPAKDAEEGSFEWNALSDNTKRVWRPHVDAIEEKWGKFPPAIWDDPRMIAKVVAWRDTMKDTPRTADMAVQVLDFLLDYARIHAVVRLNVAKDVPSIYSAADRAEIIWTEEDFAKFEAAACNEERDLRSLVDGLRLAAVTGLRREDLITLTWSQVGEFAIVKKALKISRRKRKRVVIPQTPQLEALLAELRTRPRRDGVDTVLVNNHGKPWTVNGFGVSFSRTKGLAGIVHVDEEGIETPKHLHDVRGTFCTMLLTEWDLTDEEAAEIMGWSPTRVARIRRVYVDHKAVVVALGARIAAKQIAKQSGGAAGN</sequence>
<dbReference type="SUPFAM" id="SSF56349">
    <property type="entry name" value="DNA breaking-rejoining enzymes"/>
    <property type="match status" value="1"/>
</dbReference>
<dbReference type="KEGG" id="skr:BRX40_05835"/>
<dbReference type="InterPro" id="IPR011010">
    <property type="entry name" value="DNA_brk_join_enz"/>
</dbReference>
<dbReference type="Pfam" id="PF00589">
    <property type="entry name" value="Phage_integrase"/>
    <property type="match status" value="1"/>
</dbReference>
<dbReference type="Proteomes" id="UP000286681">
    <property type="component" value="Unassembled WGS sequence"/>
</dbReference>
<dbReference type="EMBL" id="QQWO01000001">
    <property type="protein sequence ID" value="RSV07946.1"/>
    <property type="molecule type" value="Genomic_DNA"/>
</dbReference>
<organism evidence="3 5">
    <name type="scientific">Sphingomonas koreensis</name>
    <dbReference type="NCBI Taxonomy" id="93064"/>
    <lineage>
        <taxon>Bacteria</taxon>
        <taxon>Pseudomonadati</taxon>
        <taxon>Pseudomonadota</taxon>
        <taxon>Alphaproteobacteria</taxon>
        <taxon>Sphingomonadales</taxon>
        <taxon>Sphingomonadaceae</taxon>
        <taxon>Sphingomonas</taxon>
    </lineage>
</organism>